<sequence length="106" mass="12120">MDAEQLTLRKMTFDGIPYDDDWLVIWQGLAVGRVLKQSGVAYGKPNWFWSITYSGTVKPARGSGVATDLEDGKASFKAAWAELRSRLSDEEIERFRRHEADLARRR</sequence>
<reference evidence="1 2" key="1">
    <citation type="submission" date="2019-02" db="EMBL/GenBank/DDBJ databases">
        <title>Emended description of the genus Rhodopseudomonas and description of Rhodopseudomonas albus sp. nov., a non-phototrophic, heavy-metal-tolerant bacterium isolated from garden soil.</title>
        <authorList>
            <person name="Bao Z."/>
            <person name="Cao W.W."/>
            <person name="Sato Y."/>
            <person name="Nishizawa T."/>
            <person name="Zhao J."/>
            <person name="Guo Y."/>
            <person name="Ohta H."/>
        </authorList>
    </citation>
    <scope>NUCLEOTIDE SEQUENCE [LARGE SCALE GENOMIC DNA]</scope>
    <source>
        <strain evidence="1 2">SK50-23</strain>
    </source>
</reference>
<gene>
    <name evidence="1" type="ORF">RPMA_18225</name>
</gene>
<proteinExistence type="predicted"/>
<dbReference type="EMBL" id="CP036498">
    <property type="protein sequence ID" value="QUS40555.1"/>
    <property type="molecule type" value="Genomic_DNA"/>
</dbReference>
<keyword evidence="2" id="KW-1185">Reference proteome</keyword>
<evidence type="ECO:0000313" key="1">
    <source>
        <dbReference type="EMBL" id="QUS40555.1"/>
    </source>
</evidence>
<evidence type="ECO:0000313" key="2">
    <source>
        <dbReference type="Proteomes" id="UP000682843"/>
    </source>
</evidence>
<protein>
    <submittedName>
        <fullName evidence="1">Uncharacterized protein</fullName>
    </submittedName>
</protein>
<name>A0ABX8ADU5_9BRAD</name>
<accession>A0ABX8ADU5</accession>
<organism evidence="1 2">
    <name type="scientific">Tardiphaga alba</name>
    <dbReference type="NCBI Taxonomy" id="340268"/>
    <lineage>
        <taxon>Bacteria</taxon>
        <taxon>Pseudomonadati</taxon>
        <taxon>Pseudomonadota</taxon>
        <taxon>Alphaproteobacteria</taxon>
        <taxon>Hyphomicrobiales</taxon>
        <taxon>Nitrobacteraceae</taxon>
        <taxon>Tardiphaga</taxon>
    </lineage>
</organism>
<dbReference type="RefSeq" id="WP_211909139.1">
    <property type="nucleotide sequence ID" value="NZ_CP036498.1"/>
</dbReference>
<dbReference type="Proteomes" id="UP000682843">
    <property type="component" value="Chromosome"/>
</dbReference>